<dbReference type="InterPro" id="IPR011576">
    <property type="entry name" value="Pyridox_Oxase_N"/>
</dbReference>
<keyword evidence="1 3" id="KW-0560">Oxidoreductase</keyword>
<reference evidence="3 4" key="1">
    <citation type="submission" date="2024-09" db="EMBL/GenBank/DDBJ databases">
        <authorList>
            <person name="Sun Q."/>
            <person name="Mori K."/>
        </authorList>
    </citation>
    <scope>NUCLEOTIDE SEQUENCE [LARGE SCALE GENOMIC DNA]</scope>
    <source>
        <strain evidence="3 4">JCM 1342</strain>
    </source>
</reference>
<dbReference type="InterPro" id="IPR012349">
    <property type="entry name" value="Split_barrel_FMN-bd"/>
</dbReference>
<keyword evidence="4" id="KW-1185">Reference proteome</keyword>
<comment type="caution">
    <text evidence="3">The sequence shown here is derived from an EMBL/GenBank/DDBJ whole genome shotgun (WGS) entry which is preliminary data.</text>
</comment>
<dbReference type="EC" id="1.-.-.-" evidence="3"/>
<protein>
    <submittedName>
        <fullName evidence="3">PPOX class F420-dependent oxidoreductase</fullName>
        <ecNumber evidence="3">1.-.-.-</ecNumber>
    </submittedName>
</protein>
<dbReference type="PANTHER" id="PTHR35176:SF11">
    <property type="entry name" value="PYRIDOXAMINE 5'-PHOSPHATE OXIDASE FAMILY PROTEIN"/>
    <property type="match status" value="1"/>
</dbReference>
<organism evidence="3 4">
    <name type="scientific">Microbacterium terregens</name>
    <dbReference type="NCBI Taxonomy" id="69363"/>
    <lineage>
        <taxon>Bacteria</taxon>
        <taxon>Bacillati</taxon>
        <taxon>Actinomycetota</taxon>
        <taxon>Actinomycetes</taxon>
        <taxon>Micrococcales</taxon>
        <taxon>Microbacteriaceae</taxon>
        <taxon>Microbacterium</taxon>
    </lineage>
</organism>
<evidence type="ECO:0000259" key="2">
    <source>
        <dbReference type="Pfam" id="PF01243"/>
    </source>
</evidence>
<dbReference type="InterPro" id="IPR019965">
    <property type="entry name" value="PPOX_F420-dep_Rv2061_put"/>
</dbReference>
<dbReference type="Proteomes" id="UP001589611">
    <property type="component" value="Unassembled WGS sequence"/>
</dbReference>
<dbReference type="RefSeq" id="WP_344715112.1">
    <property type="nucleotide sequence ID" value="NZ_BAAAWH010000001.1"/>
</dbReference>
<dbReference type="Pfam" id="PF01243">
    <property type="entry name" value="PNPOx_N"/>
    <property type="match status" value="1"/>
</dbReference>
<proteinExistence type="predicted"/>
<sequence>MHSALNDIADREYVLLTTFRRTGASVGTPVWVVRDGDDLLVTTGATSGKVKRLGHTPRVTLAPCDMRGRVLEGAEAVEATATVRSDAATRDRVERALSRKYGVRYKLIRAGQKLSRGTSSSVTLVVN</sequence>
<accession>A0ABV5T6B7</accession>
<dbReference type="GO" id="GO:0016491">
    <property type="term" value="F:oxidoreductase activity"/>
    <property type="evidence" value="ECO:0007669"/>
    <property type="project" value="UniProtKB-KW"/>
</dbReference>
<dbReference type="PANTHER" id="PTHR35176">
    <property type="entry name" value="HEME OXYGENASE HI_0854-RELATED"/>
    <property type="match status" value="1"/>
</dbReference>
<dbReference type="SUPFAM" id="SSF50475">
    <property type="entry name" value="FMN-binding split barrel"/>
    <property type="match status" value="1"/>
</dbReference>
<feature type="domain" description="Pyridoxamine 5'-phosphate oxidase N-terminal" evidence="2">
    <location>
        <begin position="8"/>
        <end position="111"/>
    </location>
</feature>
<gene>
    <name evidence="3" type="ORF">ACFFPJ_13560</name>
</gene>
<dbReference type="Gene3D" id="2.30.110.10">
    <property type="entry name" value="Electron Transport, Fmn-binding Protein, Chain A"/>
    <property type="match status" value="1"/>
</dbReference>
<evidence type="ECO:0000313" key="4">
    <source>
        <dbReference type="Proteomes" id="UP001589611"/>
    </source>
</evidence>
<evidence type="ECO:0000313" key="3">
    <source>
        <dbReference type="EMBL" id="MFB9646824.1"/>
    </source>
</evidence>
<dbReference type="InterPro" id="IPR052019">
    <property type="entry name" value="F420H2_bilvrd_red/Heme_oxyg"/>
</dbReference>
<evidence type="ECO:0000256" key="1">
    <source>
        <dbReference type="ARBA" id="ARBA00023002"/>
    </source>
</evidence>
<dbReference type="EMBL" id="JBHMBE010000004">
    <property type="protein sequence ID" value="MFB9646824.1"/>
    <property type="molecule type" value="Genomic_DNA"/>
</dbReference>
<dbReference type="NCBIfam" id="TIGR03666">
    <property type="entry name" value="Rv2061_F420"/>
    <property type="match status" value="1"/>
</dbReference>
<name>A0ABV5T6B7_9MICO</name>